<evidence type="ECO:0000313" key="2">
    <source>
        <dbReference type="EMBL" id="SFR51932.1"/>
    </source>
</evidence>
<keyword evidence="3" id="KW-1185">Reference proteome</keyword>
<reference evidence="3" key="1">
    <citation type="submission" date="2016-10" db="EMBL/GenBank/DDBJ databases">
        <authorList>
            <person name="Varghese N."/>
            <person name="Submissions S."/>
        </authorList>
    </citation>
    <scope>NUCLEOTIDE SEQUENCE [LARGE SCALE GENOMIC DNA]</scope>
    <source>
        <strain evidence="3">RD 26</strain>
    </source>
</reference>
<dbReference type="PROSITE" id="PS51085">
    <property type="entry name" value="2FE2S_FER_2"/>
    <property type="match status" value="1"/>
</dbReference>
<accession>A0A1I6HBT3</accession>
<dbReference type="CDD" id="cd00207">
    <property type="entry name" value="fer2"/>
    <property type="match status" value="1"/>
</dbReference>
<dbReference type="Gene3D" id="3.10.20.30">
    <property type="match status" value="1"/>
</dbReference>
<dbReference type="InterPro" id="IPR012675">
    <property type="entry name" value="Beta-grasp_dom_sf"/>
</dbReference>
<dbReference type="STRING" id="35743.SAMN04487937_2647"/>
<sequence length="136" mass="14833">MTDRDGGGGGDDRPTDGAETVRLTVVDGDDRVEIDAERGRTLRRVLLDAGLSPYAPATRRLNCGGRGLCATCGVRVREGPPADHWHDRLADRFGYPRLSCQISVDRPMTVGLVDKRVWGGRRADTRAEREDSDEGG</sequence>
<gene>
    <name evidence="2" type="ORF">SAMN04487937_2647</name>
</gene>
<dbReference type="Proteomes" id="UP000198932">
    <property type="component" value="Unassembled WGS sequence"/>
</dbReference>
<dbReference type="AlphaFoldDB" id="A0A1I6HBT3"/>
<dbReference type="OrthoDB" id="180223at2157"/>
<dbReference type="Pfam" id="PF00111">
    <property type="entry name" value="Fer2"/>
    <property type="match status" value="1"/>
</dbReference>
<proteinExistence type="predicted"/>
<dbReference type="SUPFAM" id="SSF54292">
    <property type="entry name" value="2Fe-2S ferredoxin-like"/>
    <property type="match status" value="1"/>
</dbReference>
<evidence type="ECO:0000259" key="1">
    <source>
        <dbReference type="PROSITE" id="PS51085"/>
    </source>
</evidence>
<dbReference type="GO" id="GO:0051536">
    <property type="term" value="F:iron-sulfur cluster binding"/>
    <property type="evidence" value="ECO:0007669"/>
    <property type="project" value="InterPro"/>
</dbReference>
<dbReference type="RefSeq" id="WP_092923053.1">
    <property type="nucleotide sequence ID" value="NZ_FOYN01000003.1"/>
</dbReference>
<dbReference type="InterPro" id="IPR001041">
    <property type="entry name" value="2Fe-2S_ferredoxin-type"/>
</dbReference>
<protein>
    <submittedName>
        <fullName evidence="2">2Fe-2S iron-sulfur cluster binding domain-containing protein</fullName>
    </submittedName>
</protein>
<name>A0A1I6HBT3_HALSD</name>
<organism evidence="2 3">
    <name type="scientific">Halorubrum sodomense</name>
    <dbReference type="NCBI Taxonomy" id="35743"/>
    <lineage>
        <taxon>Archaea</taxon>
        <taxon>Methanobacteriati</taxon>
        <taxon>Methanobacteriota</taxon>
        <taxon>Stenosarchaea group</taxon>
        <taxon>Halobacteria</taxon>
        <taxon>Halobacteriales</taxon>
        <taxon>Haloferacaceae</taxon>
        <taxon>Halorubrum</taxon>
    </lineage>
</organism>
<evidence type="ECO:0000313" key="3">
    <source>
        <dbReference type="Proteomes" id="UP000198932"/>
    </source>
</evidence>
<dbReference type="InterPro" id="IPR036010">
    <property type="entry name" value="2Fe-2S_ferredoxin-like_sf"/>
</dbReference>
<feature type="domain" description="2Fe-2S ferredoxin-type" evidence="1">
    <location>
        <begin position="21"/>
        <end position="116"/>
    </location>
</feature>
<dbReference type="EMBL" id="FOYN01000003">
    <property type="protein sequence ID" value="SFR51932.1"/>
    <property type="molecule type" value="Genomic_DNA"/>
</dbReference>